<dbReference type="PANTHER" id="PTHR43132:SF2">
    <property type="entry name" value="ARSENICAL RESISTANCE OPERON REPRESSOR ARSR-RELATED"/>
    <property type="match status" value="1"/>
</dbReference>
<keyword evidence="6" id="KW-1185">Reference proteome</keyword>
<keyword evidence="2" id="KW-0238">DNA-binding</keyword>
<dbReference type="PANTHER" id="PTHR43132">
    <property type="entry name" value="ARSENICAL RESISTANCE OPERON REPRESSOR ARSR-RELATED"/>
    <property type="match status" value="1"/>
</dbReference>
<evidence type="ECO:0000256" key="3">
    <source>
        <dbReference type="ARBA" id="ARBA00023163"/>
    </source>
</evidence>
<dbReference type="InterPro" id="IPR001845">
    <property type="entry name" value="HTH_ArsR_DNA-bd_dom"/>
</dbReference>
<dbReference type="InterPro" id="IPR036388">
    <property type="entry name" value="WH-like_DNA-bd_sf"/>
</dbReference>
<evidence type="ECO:0000256" key="2">
    <source>
        <dbReference type="ARBA" id="ARBA00023125"/>
    </source>
</evidence>
<dbReference type="Pfam" id="PF12840">
    <property type="entry name" value="HTH_20"/>
    <property type="match status" value="1"/>
</dbReference>
<sequence length="124" mass="12864">MESKAAVTALSALAHEGRLAIFRLLVRTGRGGMAAGEIARTTGILPNTLSSGLNILSHAGLIDSRREGRSIIYSARYGAMTELLAFLMDDCCGGTPEVCAPLGDILARAADCDGTCLAPLETTP</sequence>
<dbReference type="CDD" id="cd00090">
    <property type="entry name" value="HTH_ARSR"/>
    <property type="match status" value="1"/>
</dbReference>
<evidence type="ECO:0000313" key="5">
    <source>
        <dbReference type="EMBL" id="AVQ02558.1"/>
    </source>
</evidence>
<gene>
    <name evidence="5" type="ORF">B7G68_12305</name>
</gene>
<dbReference type="SMART" id="SM00418">
    <property type="entry name" value="HTH_ARSR"/>
    <property type="match status" value="1"/>
</dbReference>
<feature type="domain" description="HTH arsR-type" evidence="4">
    <location>
        <begin position="1"/>
        <end position="95"/>
    </location>
</feature>
<evidence type="ECO:0000313" key="6">
    <source>
        <dbReference type="Proteomes" id="UP000240527"/>
    </source>
</evidence>
<dbReference type="InterPro" id="IPR036390">
    <property type="entry name" value="WH_DNA-bd_sf"/>
</dbReference>
<proteinExistence type="predicted"/>
<evidence type="ECO:0000256" key="1">
    <source>
        <dbReference type="ARBA" id="ARBA00023015"/>
    </source>
</evidence>
<dbReference type="PRINTS" id="PR00778">
    <property type="entry name" value="HTHARSR"/>
</dbReference>
<dbReference type="PROSITE" id="PS50987">
    <property type="entry name" value="HTH_ARSR_2"/>
    <property type="match status" value="1"/>
</dbReference>
<organism evidence="5 6">
    <name type="scientific">Caulobacter segnis</name>
    <dbReference type="NCBI Taxonomy" id="88688"/>
    <lineage>
        <taxon>Bacteria</taxon>
        <taxon>Pseudomonadati</taxon>
        <taxon>Pseudomonadota</taxon>
        <taxon>Alphaproteobacteria</taxon>
        <taxon>Caulobacterales</taxon>
        <taxon>Caulobacteraceae</taxon>
        <taxon>Caulobacter</taxon>
    </lineage>
</organism>
<reference evidence="5 6" key="1">
    <citation type="journal article" date="2015" name="Biotechnol. Bioeng.">
        <title>Genome sequence and phenotypic characterization of Caulobacter segnis.</title>
        <authorList>
            <person name="Patel S."/>
            <person name="Fletcher B."/>
            <person name="Scott D.C."/>
            <person name="Ely B."/>
        </authorList>
    </citation>
    <scope>NUCLEOTIDE SEQUENCE [LARGE SCALE GENOMIC DNA]</scope>
    <source>
        <strain evidence="5 6">TK0059</strain>
    </source>
</reference>
<protein>
    <submittedName>
        <fullName evidence="5">Transcriptional regulator</fullName>
    </submittedName>
</protein>
<evidence type="ECO:0000259" key="4">
    <source>
        <dbReference type="PROSITE" id="PS50987"/>
    </source>
</evidence>
<dbReference type="InterPro" id="IPR051011">
    <property type="entry name" value="Metal_resp_trans_reg"/>
</dbReference>
<dbReference type="SUPFAM" id="SSF46785">
    <property type="entry name" value="Winged helix' DNA-binding domain"/>
    <property type="match status" value="1"/>
</dbReference>
<dbReference type="EMBL" id="CP027850">
    <property type="protein sequence ID" value="AVQ02558.1"/>
    <property type="molecule type" value="Genomic_DNA"/>
</dbReference>
<accession>A0ABM6THD0</accession>
<dbReference type="RefSeq" id="WP_013079509.1">
    <property type="nucleotide sequence ID" value="NZ_CP027850.1"/>
</dbReference>
<keyword evidence="1" id="KW-0805">Transcription regulation</keyword>
<name>A0ABM6THD0_9CAUL</name>
<dbReference type="NCBIfam" id="NF033788">
    <property type="entry name" value="HTH_metalloreg"/>
    <property type="match status" value="1"/>
</dbReference>
<dbReference type="Proteomes" id="UP000240527">
    <property type="component" value="Chromosome"/>
</dbReference>
<dbReference type="InterPro" id="IPR011991">
    <property type="entry name" value="ArsR-like_HTH"/>
</dbReference>
<dbReference type="Gene3D" id="1.10.10.10">
    <property type="entry name" value="Winged helix-like DNA-binding domain superfamily/Winged helix DNA-binding domain"/>
    <property type="match status" value="1"/>
</dbReference>
<keyword evidence="3" id="KW-0804">Transcription</keyword>